<dbReference type="Gene3D" id="3.40.190.10">
    <property type="entry name" value="Periplasmic binding protein-like II"/>
    <property type="match status" value="2"/>
</dbReference>
<reference evidence="6 7" key="1">
    <citation type="submission" date="2020-04" db="EMBL/GenBank/DDBJ databases">
        <title>Donghicola sp., a member of the Rhodobacteraceae family isolated from mangrove forest in Thailand.</title>
        <authorList>
            <person name="Charoenyingcharoen P."/>
            <person name="Yukphan P."/>
        </authorList>
    </citation>
    <scope>NUCLEOTIDE SEQUENCE [LARGE SCALE GENOMIC DNA]</scope>
    <source>
        <strain evidence="6 7">B5-SW-15</strain>
    </source>
</reference>
<dbReference type="SUPFAM" id="SSF46785">
    <property type="entry name" value="Winged helix' DNA-binding domain"/>
    <property type="match status" value="1"/>
</dbReference>
<dbReference type="Gene3D" id="1.10.10.10">
    <property type="entry name" value="Winged helix-like DNA-binding domain superfamily/Winged helix DNA-binding domain"/>
    <property type="match status" value="1"/>
</dbReference>
<name>A0A850QFE7_9RHOB</name>
<keyword evidence="2" id="KW-0805">Transcription regulation</keyword>
<evidence type="ECO:0000256" key="3">
    <source>
        <dbReference type="ARBA" id="ARBA00023125"/>
    </source>
</evidence>
<sequence length="293" mass="31908">MSIRALRTLHAIARHGSFGAAGAAVGLTQSAVSLQVKSLEAEFGAQLFDRSRRLPVLTEAGKIVLEKSAEVLALYDQIGAALSDEQSLAGRLKLGAIQTALARELPDALAILNRQHPRARVHVTAGMSAELSLQVANGELDAAIATEPVRPHPPDLVATPLYQDRFWIVAPAGQGHRTAEDLLQSYPFIRFDRASWAGRMIDKRLREMRLDLHEEMVLDSQRVILTMVQKGLGVAIVPMSEAERGELDLTCVPFGAPQMSRWIVLLERQSHTGGRLGAELVRIIRDVTGGAQI</sequence>
<gene>
    <name evidence="6" type="ORF">HJ536_20250</name>
</gene>
<dbReference type="EMBL" id="JABCJE010000022">
    <property type="protein sequence ID" value="NVO25690.1"/>
    <property type="molecule type" value="Genomic_DNA"/>
</dbReference>
<dbReference type="Pfam" id="PF00126">
    <property type="entry name" value="HTH_1"/>
    <property type="match status" value="1"/>
</dbReference>
<dbReference type="PRINTS" id="PR00039">
    <property type="entry name" value="HTHLYSR"/>
</dbReference>
<feature type="domain" description="HTH lysR-type" evidence="5">
    <location>
        <begin position="1"/>
        <end position="58"/>
    </location>
</feature>
<dbReference type="InterPro" id="IPR005119">
    <property type="entry name" value="LysR_subst-bd"/>
</dbReference>
<accession>A0A850QFE7</accession>
<dbReference type="InterPro" id="IPR036390">
    <property type="entry name" value="WH_DNA-bd_sf"/>
</dbReference>
<dbReference type="InterPro" id="IPR000847">
    <property type="entry name" value="LysR_HTH_N"/>
</dbReference>
<dbReference type="GO" id="GO:0003700">
    <property type="term" value="F:DNA-binding transcription factor activity"/>
    <property type="evidence" value="ECO:0007669"/>
    <property type="project" value="InterPro"/>
</dbReference>
<proteinExistence type="inferred from homology"/>
<dbReference type="Pfam" id="PF03466">
    <property type="entry name" value="LysR_substrate"/>
    <property type="match status" value="1"/>
</dbReference>
<comment type="caution">
    <text evidence="6">The sequence shown here is derived from an EMBL/GenBank/DDBJ whole genome shotgun (WGS) entry which is preliminary data.</text>
</comment>
<evidence type="ECO:0000313" key="7">
    <source>
        <dbReference type="Proteomes" id="UP000592216"/>
    </source>
</evidence>
<dbReference type="InterPro" id="IPR036388">
    <property type="entry name" value="WH-like_DNA-bd_sf"/>
</dbReference>
<dbReference type="SUPFAM" id="SSF53850">
    <property type="entry name" value="Periplasmic binding protein-like II"/>
    <property type="match status" value="1"/>
</dbReference>
<dbReference type="PANTHER" id="PTHR30126:SF94">
    <property type="entry name" value="LYSR FAMILY TRANSCRIPTIONAL REGULATOR"/>
    <property type="match status" value="1"/>
</dbReference>
<protein>
    <submittedName>
        <fullName evidence="6">LysR family transcriptional regulator</fullName>
    </submittedName>
</protein>
<evidence type="ECO:0000259" key="5">
    <source>
        <dbReference type="PROSITE" id="PS50931"/>
    </source>
</evidence>
<dbReference type="RefSeq" id="WP_177159202.1">
    <property type="nucleotide sequence ID" value="NZ_JABCJE010000022.1"/>
</dbReference>
<organism evidence="6 7">
    <name type="scientific">Donghicola mangrovi</name>
    <dbReference type="NCBI Taxonomy" id="2729614"/>
    <lineage>
        <taxon>Bacteria</taxon>
        <taxon>Pseudomonadati</taxon>
        <taxon>Pseudomonadota</taxon>
        <taxon>Alphaproteobacteria</taxon>
        <taxon>Rhodobacterales</taxon>
        <taxon>Roseobacteraceae</taxon>
        <taxon>Donghicola</taxon>
    </lineage>
</organism>
<dbReference type="Proteomes" id="UP000592216">
    <property type="component" value="Unassembled WGS sequence"/>
</dbReference>
<evidence type="ECO:0000256" key="4">
    <source>
        <dbReference type="ARBA" id="ARBA00023163"/>
    </source>
</evidence>
<dbReference type="PROSITE" id="PS50931">
    <property type="entry name" value="HTH_LYSR"/>
    <property type="match status" value="1"/>
</dbReference>
<keyword evidence="4" id="KW-0804">Transcription</keyword>
<comment type="similarity">
    <text evidence="1">Belongs to the LysR transcriptional regulatory family.</text>
</comment>
<evidence type="ECO:0000256" key="1">
    <source>
        <dbReference type="ARBA" id="ARBA00009437"/>
    </source>
</evidence>
<dbReference type="PANTHER" id="PTHR30126">
    <property type="entry name" value="HTH-TYPE TRANSCRIPTIONAL REGULATOR"/>
    <property type="match status" value="1"/>
</dbReference>
<evidence type="ECO:0000256" key="2">
    <source>
        <dbReference type="ARBA" id="ARBA00023015"/>
    </source>
</evidence>
<dbReference type="AlphaFoldDB" id="A0A850QFE7"/>
<dbReference type="FunFam" id="1.10.10.10:FF:000001">
    <property type="entry name" value="LysR family transcriptional regulator"/>
    <property type="match status" value="1"/>
</dbReference>
<dbReference type="CDD" id="cd08427">
    <property type="entry name" value="PBP2_LTTR_like_2"/>
    <property type="match status" value="1"/>
</dbReference>
<keyword evidence="3" id="KW-0238">DNA-binding</keyword>
<dbReference type="GO" id="GO:0000976">
    <property type="term" value="F:transcription cis-regulatory region binding"/>
    <property type="evidence" value="ECO:0007669"/>
    <property type="project" value="TreeGrafter"/>
</dbReference>
<evidence type="ECO:0000313" key="6">
    <source>
        <dbReference type="EMBL" id="NVO25690.1"/>
    </source>
</evidence>